<dbReference type="RefSeq" id="WP_307403840.1">
    <property type="nucleotide sequence ID" value="NZ_JAUSUX010000046.1"/>
</dbReference>
<keyword evidence="3" id="KW-1185">Reference proteome</keyword>
<evidence type="ECO:0000256" key="1">
    <source>
        <dbReference type="SAM" id="MobiDB-lite"/>
    </source>
</evidence>
<dbReference type="EMBL" id="JAUSUX010000046">
    <property type="protein sequence ID" value="MDQ0287821.1"/>
    <property type="molecule type" value="Genomic_DNA"/>
</dbReference>
<reference evidence="2 3" key="1">
    <citation type="submission" date="2023-07" db="EMBL/GenBank/DDBJ databases">
        <title>Genomic Encyclopedia of Type Strains, Phase IV (KMG-IV): sequencing the most valuable type-strain genomes for metagenomic binning, comparative biology and taxonomic classification.</title>
        <authorList>
            <person name="Goeker M."/>
        </authorList>
    </citation>
    <scope>NUCLEOTIDE SEQUENCE [LARGE SCALE GENOMIC DNA]</scope>
    <source>
        <strain evidence="2 3">DSM 12396</strain>
    </source>
</reference>
<evidence type="ECO:0000313" key="3">
    <source>
        <dbReference type="Proteomes" id="UP001225644"/>
    </source>
</evidence>
<feature type="region of interest" description="Disordered" evidence="1">
    <location>
        <begin position="126"/>
        <end position="150"/>
    </location>
</feature>
<feature type="compositionally biased region" description="Polar residues" evidence="1">
    <location>
        <begin position="128"/>
        <end position="141"/>
    </location>
</feature>
<comment type="caution">
    <text evidence="2">The sequence shown here is derived from an EMBL/GenBank/DDBJ whole genome shotgun (WGS) entry which is preliminary data.</text>
</comment>
<name>A0ABU0B523_9FIRM</name>
<organism evidence="2 3">
    <name type="scientific">Desulfofundulus luciae</name>
    <dbReference type="NCBI Taxonomy" id="74702"/>
    <lineage>
        <taxon>Bacteria</taxon>
        <taxon>Bacillati</taxon>
        <taxon>Bacillota</taxon>
        <taxon>Clostridia</taxon>
        <taxon>Eubacteriales</taxon>
        <taxon>Peptococcaceae</taxon>
        <taxon>Desulfofundulus</taxon>
    </lineage>
</organism>
<proteinExistence type="predicted"/>
<protein>
    <submittedName>
        <fullName evidence="2">Uncharacterized protein</fullName>
    </submittedName>
</protein>
<evidence type="ECO:0000313" key="2">
    <source>
        <dbReference type="EMBL" id="MDQ0287821.1"/>
    </source>
</evidence>
<dbReference type="Proteomes" id="UP001225644">
    <property type="component" value="Unassembled WGS sequence"/>
</dbReference>
<accession>A0ABU0B523</accession>
<sequence>MMRIHCSFLETFEMLHVLKYNNSYRRFSVIGNFHKLGGCSLMRTAVLSFLLLITIVLAGCSRDAGQANHGQLPGTLDGQDQRFKIIYEHSETKNLGGFTVLRDNATGHEYLIITGLNGAPTVVPLQRPVTTDQPGGKTTSLEPGLLSTAR</sequence>
<gene>
    <name evidence="2" type="ORF">J2Z49_002954</name>
</gene>